<evidence type="ECO:0000256" key="2">
    <source>
        <dbReference type="ARBA" id="ARBA00008653"/>
    </source>
</evidence>
<dbReference type="EMBL" id="RXHU01000111">
    <property type="protein sequence ID" value="RTE02779.1"/>
    <property type="molecule type" value="Genomic_DNA"/>
</dbReference>
<dbReference type="InterPro" id="IPR009061">
    <property type="entry name" value="DNA-bd_dom_put_sf"/>
</dbReference>
<dbReference type="InterPro" id="IPR005121">
    <property type="entry name" value="Fdx_antiC-bd"/>
</dbReference>
<dbReference type="FunFam" id="2.40.50.140:FF:000045">
    <property type="entry name" value="Phenylalanine--tRNA ligase beta subunit"/>
    <property type="match status" value="1"/>
</dbReference>
<dbReference type="CDD" id="cd02796">
    <property type="entry name" value="tRNA_bind_bactPheRS"/>
    <property type="match status" value="1"/>
</dbReference>
<dbReference type="Gene3D" id="3.30.56.10">
    <property type="match status" value="2"/>
</dbReference>
<dbReference type="GO" id="GO:0016740">
    <property type="term" value="F:transferase activity"/>
    <property type="evidence" value="ECO:0007669"/>
    <property type="project" value="UniProtKB-ARBA"/>
</dbReference>
<accession>A0A430J549</accession>
<dbReference type="Gene3D" id="3.30.70.380">
    <property type="entry name" value="Ferrodoxin-fold anticodon-binding domain"/>
    <property type="match status" value="1"/>
</dbReference>
<reference evidence="20 21" key="1">
    <citation type="submission" date="2018-12" db="EMBL/GenBank/DDBJ databases">
        <title>Bacillus ochoae sp. nov., Paenibacillus whitsoniae sp. nov., Paenibacillus spiritus sp. nov. Isolated from the Mars Exploration Rover during spacecraft assembly.</title>
        <authorList>
            <person name="Seuylemezian A."/>
            <person name="Vaishampayan P."/>
        </authorList>
    </citation>
    <scope>NUCLEOTIDE SEQUENCE [LARGE SCALE GENOMIC DNA]</scope>
    <source>
        <strain evidence="20 21">MER 54</strain>
    </source>
</reference>
<feature type="binding site" evidence="15">
    <location>
        <position position="477"/>
    </location>
    <ligand>
        <name>Mg(2+)</name>
        <dbReference type="ChEBI" id="CHEBI:18420"/>
        <note>shared with alpha subunit</note>
    </ligand>
</feature>
<dbReference type="InterPro" id="IPR041616">
    <property type="entry name" value="PheRS_beta_core"/>
</dbReference>
<dbReference type="GO" id="GO:0000049">
    <property type="term" value="F:tRNA binding"/>
    <property type="evidence" value="ECO:0007669"/>
    <property type="project" value="UniProtKB-UniRule"/>
</dbReference>
<dbReference type="Pfam" id="PF17759">
    <property type="entry name" value="tRNA_synthFbeta"/>
    <property type="match status" value="1"/>
</dbReference>
<comment type="cofactor">
    <cofactor evidence="15">
        <name>Mg(2+)</name>
        <dbReference type="ChEBI" id="CHEBI:18420"/>
    </cofactor>
    <text evidence="15">Binds 2 magnesium ions per tetramer.</text>
</comment>
<proteinExistence type="inferred from homology"/>
<dbReference type="InterPro" id="IPR005146">
    <property type="entry name" value="B3/B4_tRNA-bd"/>
</dbReference>
<dbReference type="InterPro" id="IPR045864">
    <property type="entry name" value="aa-tRNA-synth_II/BPL/LPL"/>
</dbReference>
<keyword evidence="13 15" id="KW-0030">Aminoacyl-tRNA synthetase</keyword>
<evidence type="ECO:0000256" key="13">
    <source>
        <dbReference type="ARBA" id="ARBA00023146"/>
    </source>
</evidence>
<dbReference type="GO" id="GO:0000287">
    <property type="term" value="F:magnesium ion binding"/>
    <property type="evidence" value="ECO:0007669"/>
    <property type="project" value="UniProtKB-UniRule"/>
</dbReference>
<dbReference type="PROSITE" id="PS50886">
    <property type="entry name" value="TRBD"/>
    <property type="match status" value="1"/>
</dbReference>
<evidence type="ECO:0000256" key="6">
    <source>
        <dbReference type="ARBA" id="ARBA00022598"/>
    </source>
</evidence>
<dbReference type="InterPro" id="IPR020825">
    <property type="entry name" value="Phe-tRNA_synthase-like_B3/B4"/>
</dbReference>
<feature type="binding site" evidence="15">
    <location>
        <position position="467"/>
    </location>
    <ligand>
        <name>Mg(2+)</name>
        <dbReference type="ChEBI" id="CHEBI:18420"/>
        <note>shared with alpha subunit</note>
    </ligand>
</feature>
<dbReference type="FunFam" id="3.30.70.380:FF:000001">
    <property type="entry name" value="Phenylalanine--tRNA ligase beta subunit"/>
    <property type="match status" value="1"/>
</dbReference>
<keyword evidence="21" id="KW-1185">Reference proteome</keyword>
<dbReference type="Pfam" id="PF03484">
    <property type="entry name" value="B5"/>
    <property type="match status" value="1"/>
</dbReference>
<name>A0A430J549_9BACL</name>
<dbReference type="PANTHER" id="PTHR10947">
    <property type="entry name" value="PHENYLALANYL-TRNA SYNTHETASE BETA CHAIN AND LEUCINE-RICH REPEAT-CONTAINING PROTEIN 47"/>
    <property type="match status" value="1"/>
</dbReference>
<evidence type="ECO:0000256" key="9">
    <source>
        <dbReference type="ARBA" id="ARBA00022840"/>
    </source>
</evidence>
<dbReference type="AlphaFoldDB" id="A0A430J549"/>
<evidence type="ECO:0000256" key="4">
    <source>
        <dbReference type="ARBA" id="ARBA00022490"/>
    </source>
</evidence>
<dbReference type="InterPro" id="IPR036690">
    <property type="entry name" value="Fdx_antiC-bd_sf"/>
</dbReference>
<keyword evidence="7 15" id="KW-0479">Metal-binding</keyword>
<evidence type="ECO:0000256" key="5">
    <source>
        <dbReference type="ARBA" id="ARBA00022555"/>
    </source>
</evidence>
<dbReference type="Gene3D" id="3.50.40.10">
    <property type="entry name" value="Phenylalanyl-trna Synthetase, Chain B, domain 3"/>
    <property type="match status" value="1"/>
</dbReference>
<dbReference type="SUPFAM" id="SSF54991">
    <property type="entry name" value="Anticodon-binding domain of PheRS"/>
    <property type="match status" value="1"/>
</dbReference>
<dbReference type="EC" id="6.1.1.20" evidence="15"/>
<feature type="domain" description="FDX-ACB" evidence="18">
    <location>
        <begin position="726"/>
        <end position="819"/>
    </location>
</feature>
<dbReference type="InterPro" id="IPR012340">
    <property type="entry name" value="NA-bd_OB-fold"/>
</dbReference>
<evidence type="ECO:0000256" key="1">
    <source>
        <dbReference type="ARBA" id="ARBA00004496"/>
    </source>
</evidence>
<keyword evidence="5 16" id="KW-0820">tRNA-binding</keyword>
<keyword evidence="10 15" id="KW-0460">Magnesium</keyword>
<dbReference type="SMART" id="SM00874">
    <property type="entry name" value="B5"/>
    <property type="match status" value="1"/>
</dbReference>
<feature type="binding site" evidence="15">
    <location>
        <position position="476"/>
    </location>
    <ligand>
        <name>Mg(2+)</name>
        <dbReference type="ChEBI" id="CHEBI:18420"/>
        <note>shared with alpha subunit</note>
    </ligand>
</feature>
<evidence type="ECO:0000259" key="17">
    <source>
        <dbReference type="PROSITE" id="PS50886"/>
    </source>
</evidence>
<evidence type="ECO:0000259" key="19">
    <source>
        <dbReference type="PROSITE" id="PS51483"/>
    </source>
</evidence>
<dbReference type="PROSITE" id="PS51483">
    <property type="entry name" value="B5"/>
    <property type="match status" value="1"/>
</dbReference>
<dbReference type="Proteomes" id="UP000276128">
    <property type="component" value="Unassembled WGS sequence"/>
</dbReference>
<comment type="subcellular location">
    <subcellularLocation>
        <location evidence="1 15">Cytoplasm</location>
    </subcellularLocation>
</comment>
<dbReference type="InterPro" id="IPR045060">
    <property type="entry name" value="Phe-tRNA-ligase_IIc_bsu"/>
</dbReference>
<dbReference type="InterPro" id="IPR004532">
    <property type="entry name" value="Phe-tRNA-ligase_IIc_bsu_bact"/>
</dbReference>
<dbReference type="GO" id="GO:0140096">
    <property type="term" value="F:catalytic activity, acting on a protein"/>
    <property type="evidence" value="ECO:0007669"/>
    <property type="project" value="UniProtKB-ARBA"/>
</dbReference>
<dbReference type="HAMAP" id="MF_00283">
    <property type="entry name" value="Phe_tRNA_synth_beta1"/>
    <property type="match status" value="1"/>
</dbReference>
<evidence type="ECO:0000256" key="15">
    <source>
        <dbReference type="HAMAP-Rule" id="MF_00283"/>
    </source>
</evidence>
<evidence type="ECO:0000256" key="11">
    <source>
        <dbReference type="ARBA" id="ARBA00022884"/>
    </source>
</evidence>
<evidence type="ECO:0000313" key="21">
    <source>
        <dbReference type="Proteomes" id="UP000276128"/>
    </source>
</evidence>
<feature type="binding site" evidence="15">
    <location>
        <position position="473"/>
    </location>
    <ligand>
        <name>Mg(2+)</name>
        <dbReference type="ChEBI" id="CHEBI:18420"/>
        <note>shared with alpha subunit</note>
    </ligand>
</feature>
<dbReference type="GO" id="GO:0004826">
    <property type="term" value="F:phenylalanine-tRNA ligase activity"/>
    <property type="evidence" value="ECO:0007669"/>
    <property type="project" value="UniProtKB-UniRule"/>
</dbReference>
<keyword evidence="9 15" id="KW-0067">ATP-binding</keyword>
<evidence type="ECO:0000313" key="20">
    <source>
        <dbReference type="EMBL" id="RTE02779.1"/>
    </source>
</evidence>
<dbReference type="FunFam" id="3.30.930.10:FF:000022">
    <property type="entry name" value="Phenylalanine--tRNA ligase beta subunit"/>
    <property type="match status" value="1"/>
</dbReference>
<keyword evidence="12 15" id="KW-0648">Protein biosynthesis</keyword>
<evidence type="ECO:0000256" key="10">
    <source>
        <dbReference type="ARBA" id="ARBA00022842"/>
    </source>
</evidence>
<dbReference type="SMART" id="SM00896">
    <property type="entry name" value="FDX-ACB"/>
    <property type="match status" value="1"/>
</dbReference>
<evidence type="ECO:0000256" key="8">
    <source>
        <dbReference type="ARBA" id="ARBA00022741"/>
    </source>
</evidence>
<dbReference type="InterPro" id="IPR033714">
    <property type="entry name" value="tRNA_bind_bactPheRS"/>
</dbReference>
<dbReference type="CDD" id="cd00769">
    <property type="entry name" value="PheRS_beta_core"/>
    <property type="match status" value="1"/>
</dbReference>
<feature type="domain" description="B5" evidence="19">
    <location>
        <begin position="413"/>
        <end position="489"/>
    </location>
</feature>
<dbReference type="SUPFAM" id="SSF56037">
    <property type="entry name" value="PheT/TilS domain"/>
    <property type="match status" value="1"/>
</dbReference>
<dbReference type="RefSeq" id="WP_126144720.1">
    <property type="nucleotide sequence ID" value="NZ_RXHU01000111.1"/>
</dbReference>
<keyword evidence="8 15" id="KW-0547">Nucleotide-binding</keyword>
<keyword evidence="6 15" id="KW-0436">Ligase</keyword>
<dbReference type="Pfam" id="PF03147">
    <property type="entry name" value="FDX-ACB"/>
    <property type="match status" value="1"/>
</dbReference>
<protein>
    <recommendedName>
        <fullName evidence="15">Phenylalanine--tRNA ligase beta subunit</fullName>
        <ecNumber evidence="15">6.1.1.20</ecNumber>
    </recommendedName>
    <alternativeName>
        <fullName evidence="15">Phenylalanyl-tRNA synthetase beta subunit</fullName>
        <shortName evidence="15">PheRS</shortName>
    </alternativeName>
</protein>
<dbReference type="InterPro" id="IPR005147">
    <property type="entry name" value="tRNA_synthase_B5-dom"/>
</dbReference>
<organism evidence="20 21">
    <name type="scientific">Paenibacillus whitsoniae</name>
    <dbReference type="NCBI Taxonomy" id="2496558"/>
    <lineage>
        <taxon>Bacteria</taxon>
        <taxon>Bacillati</taxon>
        <taxon>Bacillota</taxon>
        <taxon>Bacilli</taxon>
        <taxon>Bacillales</taxon>
        <taxon>Paenibacillaceae</taxon>
        <taxon>Paenibacillus</taxon>
    </lineage>
</organism>
<dbReference type="NCBIfam" id="TIGR00472">
    <property type="entry name" value="pheT_bact"/>
    <property type="match status" value="1"/>
</dbReference>
<dbReference type="GO" id="GO:0005524">
    <property type="term" value="F:ATP binding"/>
    <property type="evidence" value="ECO:0007669"/>
    <property type="project" value="UniProtKB-UniRule"/>
</dbReference>
<evidence type="ECO:0000259" key="18">
    <source>
        <dbReference type="PROSITE" id="PS51447"/>
    </source>
</evidence>
<keyword evidence="11 16" id="KW-0694">RNA-binding</keyword>
<evidence type="ECO:0000256" key="7">
    <source>
        <dbReference type="ARBA" id="ARBA00022723"/>
    </source>
</evidence>
<keyword evidence="4 15" id="KW-0963">Cytoplasm</keyword>
<evidence type="ECO:0000256" key="16">
    <source>
        <dbReference type="PROSITE-ProRule" id="PRU00209"/>
    </source>
</evidence>
<dbReference type="Pfam" id="PF03483">
    <property type="entry name" value="B3_4"/>
    <property type="match status" value="1"/>
</dbReference>
<dbReference type="FunFam" id="3.50.40.10:FF:000001">
    <property type="entry name" value="Phenylalanine--tRNA ligase beta subunit"/>
    <property type="match status" value="1"/>
</dbReference>
<dbReference type="InterPro" id="IPR002547">
    <property type="entry name" value="tRNA-bd_dom"/>
</dbReference>
<dbReference type="SUPFAM" id="SSF50249">
    <property type="entry name" value="Nucleic acid-binding proteins"/>
    <property type="match status" value="1"/>
</dbReference>
<dbReference type="SUPFAM" id="SSF55681">
    <property type="entry name" value="Class II aaRS and biotin synthetases"/>
    <property type="match status" value="1"/>
</dbReference>
<sequence>MNVSYQWLSEYVDVTGFTAEELAEKLTRSGIEVDIVEDRNQGVSNVVVGFVKKRDKHPDADKLSVCLVDVGTGEDLQIVCGAKNIDAGQKVPVAVVGAVLPGGLNIKRAKLRGVESQGMICSAKELGLNDKLLPKEIQEGILVLPEDTAVGASILDVLAINDKVLELDLTPNRSDCLSMLGAAYEIAAILGRDVKLPDAESALQASASGVKAADRISVAITANEQCSHYAARLIEGVRVGTSPLWMQNRLMAAGVRPINNIVDITNFVMLEYGQPLHAFDADQLHNGRIDVRLAKAGEKLTTLDDVERTLEPHMLLVTDGTKPVAIAGVMGGANSEVTDGTTRILLESAKFAGSSVRRTSRQLGLRSEASLRFEKEVNPESVIPALNRAAALIAQYASGQVADGIVEAVSGTNKPVSIELAVDRVNGYLGTALSVNDIEAILKRLHFTFESAGDDKLLVHVPSRRGDITRDVDLIEEVARLFGYDNIPTTLMTGVTTPGSLTKEQAIRRITRNVLTQSGLHEVITYAFTHPRANGQVEGDAAAIPGLYPEAKPIGLAMPMSEERSQLRTSLVPHLLEVVSYNRNRSMDDVAIFEIGKAFVTDEAALTKLPQEKLLLSIVLTGKRRGAHWASKSESVDFYDLKGIFDRLVQYLGVQGLSYTSAAPEGFHPGRTAELSLPGLGVIGRIGQLHPTVQQQRDLDDTYVLEVELTPILEAAGDAIVYKLLPRYPSVGRDIAVVVDAGVPVGSLEKAITEVAGELLESIQVFDIYTGERLGAGRKSVAIALVYRHAERTLQDEEVTELHAKVVAALEQQFGAELRK</sequence>
<dbReference type="Pfam" id="PF01588">
    <property type="entry name" value="tRNA_bind"/>
    <property type="match status" value="1"/>
</dbReference>
<dbReference type="PANTHER" id="PTHR10947:SF0">
    <property type="entry name" value="PHENYLALANINE--TRNA LIGASE BETA SUBUNIT"/>
    <property type="match status" value="1"/>
</dbReference>
<dbReference type="Gene3D" id="3.30.930.10">
    <property type="entry name" value="Bira Bifunctional Protein, Domain 2"/>
    <property type="match status" value="1"/>
</dbReference>
<evidence type="ECO:0000256" key="12">
    <source>
        <dbReference type="ARBA" id="ARBA00022917"/>
    </source>
</evidence>
<comment type="similarity">
    <text evidence="2 15">Belongs to the phenylalanyl-tRNA synthetase beta subunit family. Type 1 subfamily.</text>
</comment>
<gene>
    <name evidence="15" type="primary">pheT</name>
    <name evidence="20" type="ORF">EJQ19_28985</name>
</gene>
<comment type="subunit">
    <text evidence="3 15">Tetramer of two alpha and two beta subunits.</text>
</comment>
<dbReference type="SUPFAM" id="SSF46955">
    <property type="entry name" value="Putative DNA-binding domain"/>
    <property type="match status" value="1"/>
</dbReference>
<feature type="domain" description="TRNA-binding" evidence="17">
    <location>
        <begin position="40"/>
        <end position="155"/>
    </location>
</feature>
<evidence type="ECO:0000256" key="14">
    <source>
        <dbReference type="ARBA" id="ARBA00049255"/>
    </source>
</evidence>
<dbReference type="GO" id="GO:0006432">
    <property type="term" value="P:phenylalanyl-tRNA aminoacylation"/>
    <property type="evidence" value="ECO:0007669"/>
    <property type="project" value="UniProtKB-UniRule"/>
</dbReference>
<evidence type="ECO:0000256" key="3">
    <source>
        <dbReference type="ARBA" id="ARBA00011209"/>
    </source>
</evidence>
<comment type="catalytic activity">
    <reaction evidence="14 15">
        <text>tRNA(Phe) + L-phenylalanine + ATP = L-phenylalanyl-tRNA(Phe) + AMP + diphosphate + H(+)</text>
        <dbReference type="Rhea" id="RHEA:19413"/>
        <dbReference type="Rhea" id="RHEA-COMP:9668"/>
        <dbReference type="Rhea" id="RHEA-COMP:9699"/>
        <dbReference type="ChEBI" id="CHEBI:15378"/>
        <dbReference type="ChEBI" id="CHEBI:30616"/>
        <dbReference type="ChEBI" id="CHEBI:33019"/>
        <dbReference type="ChEBI" id="CHEBI:58095"/>
        <dbReference type="ChEBI" id="CHEBI:78442"/>
        <dbReference type="ChEBI" id="CHEBI:78531"/>
        <dbReference type="ChEBI" id="CHEBI:456215"/>
        <dbReference type="EC" id="6.1.1.20"/>
    </reaction>
</comment>
<dbReference type="SMART" id="SM00873">
    <property type="entry name" value="B3_4"/>
    <property type="match status" value="1"/>
</dbReference>
<dbReference type="GO" id="GO:0009328">
    <property type="term" value="C:phenylalanine-tRNA ligase complex"/>
    <property type="evidence" value="ECO:0007669"/>
    <property type="project" value="TreeGrafter"/>
</dbReference>
<dbReference type="Gene3D" id="2.40.50.140">
    <property type="entry name" value="Nucleic acid-binding proteins"/>
    <property type="match status" value="1"/>
</dbReference>
<dbReference type="OrthoDB" id="9805455at2"/>
<dbReference type="NCBIfam" id="NF045760">
    <property type="entry name" value="YtpR"/>
    <property type="match status" value="1"/>
</dbReference>
<dbReference type="PROSITE" id="PS51447">
    <property type="entry name" value="FDX_ACB"/>
    <property type="match status" value="1"/>
</dbReference>
<comment type="caution">
    <text evidence="20">The sequence shown here is derived from an EMBL/GenBank/DDBJ whole genome shotgun (WGS) entry which is preliminary data.</text>
</comment>